<protein>
    <submittedName>
        <fullName evidence="10">Lipopolysaccharide-induced tumor necrosis factor-alpha factor isoform 1</fullName>
    </submittedName>
</protein>
<evidence type="ECO:0000259" key="9">
    <source>
        <dbReference type="PROSITE" id="PS51837"/>
    </source>
</evidence>
<evidence type="ECO:0000256" key="3">
    <source>
        <dbReference type="ARBA" id="ARBA00004630"/>
    </source>
</evidence>
<dbReference type="PANTHER" id="PTHR23292:SF46">
    <property type="entry name" value="LIPOPOLYSACCHARIDE-INDUCED TUMOR NECROSIS FACTOR-ALPHA FACTOR HOMOLOG"/>
    <property type="match status" value="1"/>
</dbReference>
<keyword evidence="8" id="KW-1133">Transmembrane helix</keyword>
<dbReference type="GO" id="GO:0098560">
    <property type="term" value="C:cytoplasmic side of late endosome membrane"/>
    <property type="evidence" value="ECO:0007669"/>
    <property type="project" value="TreeGrafter"/>
</dbReference>
<evidence type="ECO:0000256" key="5">
    <source>
        <dbReference type="ARBA" id="ARBA00022723"/>
    </source>
</evidence>
<comment type="subcellular location">
    <subcellularLocation>
        <location evidence="2">Endosome membrane</location>
        <topology evidence="2">Peripheral membrane protein</topology>
    </subcellularLocation>
    <subcellularLocation>
        <location evidence="1">Late endosome membrane</location>
    </subcellularLocation>
    <subcellularLocation>
        <location evidence="3">Lysosome membrane</location>
        <topology evidence="3">Peripheral membrane protein</topology>
        <orientation evidence="3">Cytoplasmic side</orientation>
    </subcellularLocation>
</comment>
<name>A0A4Z2DQY6_SCHJA</name>
<dbReference type="Pfam" id="PF10601">
    <property type="entry name" value="zf-LITAF-like"/>
    <property type="match status" value="1"/>
</dbReference>
<dbReference type="GO" id="GO:0005634">
    <property type="term" value="C:nucleus"/>
    <property type="evidence" value="ECO:0007669"/>
    <property type="project" value="TreeGrafter"/>
</dbReference>
<dbReference type="PANTHER" id="PTHR23292">
    <property type="entry name" value="LIPOPOLYSACCHARIDE-INDUCED TUMOR NECROSIS FACTOR-ALPHA FACTOR"/>
    <property type="match status" value="1"/>
</dbReference>
<keyword evidence="11" id="KW-1185">Reference proteome</keyword>
<dbReference type="OrthoDB" id="4713066at2759"/>
<dbReference type="PROSITE" id="PS51837">
    <property type="entry name" value="LITAF"/>
    <property type="match status" value="1"/>
</dbReference>
<dbReference type="EMBL" id="SKCS01000062">
    <property type="protein sequence ID" value="TNN18903.1"/>
    <property type="molecule type" value="Genomic_DNA"/>
</dbReference>
<dbReference type="AlphaFoldDB" id="A0A4Z2DQY6"/>
<evidence type="ECO:0000256" key="8">
    <source>
        <dbReference type="SAM" id="Phobius"/>
    </source>
</evidence>
<feature type="transmembrane region" description="Helical" evidence="8">
    <location>
        <begin position="98"/>
        <end position="121"/>
    </location>
</feature>
<evidence type="ECO:0000256" key="1">
    <source>
        <dbReference type="ARBA" id="ARBA00004414"/>
    </source>
</evidence>
<evidence type="ECO:0000256" key="6">
    <source>
        <dbReference type="ARBA" id="ARBA00022833"/>
    </source>
</evidence>
<dbReference type="InterPro" id="IPR037519">
    <property type="entry name" value="LITAF_fam"/>
</dbReference>
<accession>A0A4Z2DQY6</accession>
<evidence type="ECO:0000256" key="2">
    <source>
        <dbReference type="ARBA" id="ARBA00004481"/>
    </source>
</evidence>
<sequence>MVRTVSPSVAQKSKTITCYCAMSDGSPPYPRSPNVGGFPKPYVMEPPPNYSETETVVVEQPCPINNNVSFIPGPSPAVILCPYCRKEITTRVDYKTGILTWVGCFGIFLVGGIFGCCLIPFCCDSCKDADHYCPLCNHYLGLYRRC</sequence>
<keyword evidence="6" id="KW-0862">Zinc</keyword>
<reference evidence="10 11" key="1">
    <citation type="submission" date="2019-03" db="EMBL/GenBank/DDBJ databases">
        <title>An improved genome assembly of the fluke Schistosoma japonicum.</title>
        <authorList>
            <person name="Hu W."/>
            <person name="Luo F."/>
            <person name="Yin M."/>
            <person name="Mo X."/>
            <person name="Sun C."/>
            <person name="Wu Q."/>
            <person name="Zhu B."/>
            <person name="Xiang M."/>
            <person name="Wang J."/>
            <person name="Wang Y."/>
            <person name="Zhang T."/>
            <person name="Xu B."/>
            <person name="Zheng H."/>
            <person name="Feng Z."/>
        </authorList>
    </citation>
    <scope>NUCLEOTIDE SEQUENCE [LARGE SCALE GENOMIC DNA]</scope>
    <source>
        <strain evidence="10">HuSjv2</strain>
        <tissue evidence="10">Worms</tissue>
    </source>
</reference>
<dbReference type="InterPro" id="IPR006629">
    <property type="entry name" value="LITAF"/>
</dbReference>
<comment type="caution">
    <text evidence="10">The sequence shown here is derived from an EMBL/GenBank/DDBJ whole genome shotgun (WGS) entry which is preliminary data.</text>
</comment>
<evidence type="ECO:0000313" key="10">
    <source>
        <dbReference type="EMBL" id="TNN18903.1"/>
    </source>
</evidence>
<dbReference type="GO" id="GO:0008270">
    <property type="term" value="F:zinc ion binding"/>
    <property type="evidence" value="ECO:0007669"/>
    <property type="project" value="TreeGrafter"/>
</dbReference>
<keyword evidence="7 8" id="KW-0472">Membrane</keyword>
<dbReference type="GO" id="GO:0098574">
    <property type="term" value="C:cytoplasmic side of lysosomal membrane"/>
    <property type="evidence" value="ECO:0007669"/>
    <property type="project" value="TreeGrafter"/>
</dbReference>
<evidence type="ECO:0000313" key="11">
    <source>
        <dbReference type="Proteomes" id="UP000311919"/>
    </source>
</evidence>
<dbReference type="SMART" id="SM00714">
    <property type="entry name" value="LITAF"/>
    <property type="match status" value="1"/>
</dbReference>
<comment type="similarity">
    <text evidence="4">Belongs to the CDIP1/LITAF family.</text>
</comment>
<evidence type="ECO:0000256" key="4">
    <source>
        <dbReference type="ARBA" id="ARBA00005975"/>
    </source>
</evidence>
<evidence type="ECO:0000256" key="7">
    <source>
        <dbReference type="ARBA" id="ARBA00023136"/>
    </source>
</evidence>
<feature type="domain" description="LITAF" evidence="9">
    <location>
        <begin position="60"/>
        <end position="145"/>
    </location>
</feature>
<dbReference type="Proteomes" id="UP000311919">
    <property type="component" value="Unassembled WGS sequence"/>
</dbReference>
<gene>
    <name evidence="10" type="ORF">EWB00_009733</name>
</gene>
<proteinExistence type="inferred from homology"/>
<dbReference type="STRING" id="6182.A0A4Z2DQY6"/>
<organism evidence="10 11">
    <name type="scientific">Schistosoma japonicum</name>
    <name type="common">Blood fluke</name>
    <dbReference type="NCBI Taxonomy" id="6182"/>
    <lineage>
        <taxon>Eukaryota</taxon>
        <taxon>Metazoa</taxon>
        <taxon>Spiralia</taxon>
        <taxon>Lophotrochozoa</taxon>
        <taxon>Platyhelminthes</taxon>
        <taxon>Trematoda</taxon>
        <taxon>Digenea</taxon>
        <taxon>Strigeidida</taxon>
        <taxon>Schistosomatoidea</taxon>
        <taxon>Schistosomatidae</taxon>
        <taxon>Schistosoma</taxon>
    </lineage>
</organism>
<keyword evidence="5" id="KW-0479">Metal-binding</keyword>
<keyword evidence="8" id="KW-0812">Transmembrane</keyword>